<dbReference type="GeneID" id="25917251"/>
<dbReference type="Proteomes" id="UP000054560">
    <property type="component" value="Unassembled WGS sequence"/>
</dbReference>
<name>A0A0L0F3H0_9EUKA</name>
<reference evidence="1 2" key="1">
    <citation type="submission" date="2011-02" db="EMBL/GenBank/DDBJ databases">
        <title>The Genome Sequence of Sphaeroforma arctica JP610.</title>
        <authorList>
            <consortium name="The Broad Institute Genome Sequencing Platform"/>
            <person name="Russ C."/>
            <person name="Cuomo C."/>
            <person name="Young S.K."/>
            <person name="Zeng Q."/>
            <person name="Gargeya S."/>
            <person name="Alvarado L."/>
            <person name="Berlin A."/>
            <person name="Chapman S.B."/>
            <person name="Chen Z."/>
            <person name="Freedman E."/>
            <person name="Gellesch M."/>
            <person name="Goldberg J."/>
            <person name="Griggs A."/>
            <person name="Gujja S."/>
            <person name="Heilman E."/>
            <person name="Heiman D."/>
            <person name="Howarth C."/>
            <person name="Mehta T."/>
            <person name="Neiman D."/>
            <person name="Pearson M."/>
            <person name="Roberts A."/>
            <person name="Saif S."/>
            <person name="Shea T."/>
            <person name="Shenoy N."/>
            <person name="Sisk P."/>
            <person name="Stolte C."/>
            <person name="Sykes S."/>
            <person name="White J."/>
            <person name="Yandava C."/>
            <person name="Burger G."/>
            <person name="Gray M.W."/>
            <person name="Holland P.W.H."/>
            <person name="King N."/>
            <person name="Lang F.B.F."/>
            <person name="Roger A.J."/>
            <person name="Ruiz-Trillo I."/>
            <person name="Haas B."/>
            <person name="Nusbaum C."/>
            <person name="Birren B."/>
        </authorList>
    </citation>
    <scope>NUCLEOTIDE SEQUENCE [LARGE SCALE GENOMIC DNA]</scope>
    <source>
        <strain evidence="1 2">JP610</strain>
    </source>
</reference>
<accession>A0A0L0F3H0</accession>
<gene>
    <name evidence="1" type="ORF">SARC_16747</name>
</gene>
<evidence type="ECO:0000313" key="1">
    <source>
        <dbReference type="EMBL" id="KNC70723.1"/>
    </source>
</evidence>
<sequence length="62" mass="7265">MLSRFTTKVDLWMDPWRYIVARRGPLHSNEYMANKKQFNIADKAWGPHTHDGFALLGNNHLP</sequence>
<keyword evidence="2" id="KW-1185">Reference proteome</keyword>
<dbReference type="EMBL" id="KQ250368">
    <property type="protein sequence ID" value="KNC70723.1"/>
    <property type="molecule type" value="Genomic_DNA"/>
</dbReference>
<evidence type="ECO:0000313" key="2">
    <source>
        <dbReference type="Proteomes" id="UP000054560"/>
    </source>
</evidence>
<proteinExistence type="predicted"/>
<dbReference type="RefSeq" id="XP_014144625.1">
    <property type="nucleotide sequence ID" value="XM_014289150.1"/>
</dbReference>
<organism evidence="1 2">
    <name type="scientific">Sphaeroforma arctica JP610</name>
    <dbReference type="NCBI Taxonomy" id="667725"/>
    <lineage>
        <taxon>Eukaryota</taxon>
        <taxon>Ichthyosporea</taxon>
        <taxon>Ichthyophonida</taxon>
        <taxon>Sphaeroforma</taxon>
    </lineage>
</organism>
<dbReference type="AlphaFoldDB" id="A0A0L0F3H0"/>
<protein>
    <submittedName>
        <fullName evidence="1">Uncharacterized protein</fullName>
    </submittedName>
</protein>
<feature type="non-terminal residue" evidence="1">
    <location>
        <position position="62"/>
    </location>
</feature>